<dbReference type="OrthoDB" id="152500at2"/>
<dbReference type="STRING" id="1707952.A6A03_17020"/>
<evidence type="ECO:0000256" key="1">
    <source>
        <dbReference type="SAM" id="Phobius"/>
    </source>
</evidence>
<reference evidence="2 3" key="1">
    <citation type="submission" date="2016-04" db="EMBL/GenBank/DDBJ databases">
        <title>Chloroflexus islandicus sp. nov., a thermophilic filamentous anoxygenic phototrophic bacterium from geyser Strokkur (Iceland).</title>
        <authorList>
            <person name="Gaisin V.A."/>
            <person name="Kalashnikov A.M."/>
            <person name="Sukhacheva M.V."/>
            <person name="Grouzdev D.S."/>
            <person name="Ivanov T.M."/>
            <person name="Kuznetsov B."/>
            <person name="Gorlenko V.M."/>
        </authorList>
    </citation>
    <scope>NUCLEOTIDE SEQUENCE [LARGE SCALE GENOMIC DNA]</scope>
    <source>
        <strain evidence="3">isl-2</strain>
    </source>
</reference>
<accession>A0A178M6C9</accession>
<keyword evidence="1" id="KW-0812">Transmembrane</keyword>
<organism evidence="2 3">
    <name type="scientific">Chloroflexus islandicus</name>
    <dbReference type="NCBI Taxonomy" id="1707952"/>
    <lineage>
        <taxon>Bacteria</taxon>
        <taxon>Bacillati</taxon>
        <taxon>Chloroflexota</taxon>
        <taxon>Chloroflexia</taxon>
        <taxon>Chloroflexales</taxon>
        <taxon>Chloroflexineae</taxon>
        <taxon>Chloroflexaceae</taxon>
        <taxon>Chloroflexus</taxon>
    </lineage>
</organism>
<gene>
    <name evidence="2" type="ORF">A6A03_17020</name>
</gene>
<sequence>MRAALREEWQQLIQRRRILLLFISTVLVMLLTAQRTGQLAGMATLAALPLLNAQIGRLFATSLCLALQGWVMLLSPLLAVSAYTVGLQSKMNLTVLVARLLVVWAVMILAIVLTLPFFSLLPLFGSLSLPEIGWAFAVIVVTVLLSGAYGVCWVTVVRNPPAALFLAYSVLMMWLVAGVVIAVWDTQPTSPVVVAVAFNPFAALLAPLAPAFPPDGPIAADLQNLLRFTHGVVDRATPLYRLYIAGSGLLILVLIGIASFAVRPQPRRWQRFDTLFSIVCAIYLVALGMGREWWSVALP</sequence>
<evidence type="ECO:0000313" key="2">
    <source>
        <dbReference type="EMBL" id="OAN44320.1"/>
    </source>
</evidence>
<feature type="transmembrane region" description="Helical" evidence="1">
    <location>
        <begin position="274"/>
        <end position="294"/>
    </location>
</feature>
<dbReference type="Proteomes" id="UP000078287">
    <property type="component" value="Unassembled WGS sequence"/>
</dbReference>
<dbReference type="RefSeq" id="WP_082908972.1">
    <property type="nucleotide sequence ID" value="NZ_LWQS01000068.1"/>
</dbReference>
<keyword evidence="3" id="KW-1185">Reference proteome</keyword>
<comment type="caution">
    <text evidence="2">The sequence shown here is derived from an EMBL/GenBank/DDBJ whole genome shotgun (WGS) entry which is preliminary data.</text>
</comment>
<feature type="transmembrane region" description="Helical" evidence="1">
    <location>
        <begin position="97"/>
        <end position="120"/>
    </location>
</feature>
<keyword evidence="1" id="KW-1133">Transmembrane helix</keyword>
<feature type="transmembrane region" description="Helical" evidence="1">
    <location>
        <begin position="242"/>
        <end position="262"/>
    </location>
</feature>
<dbReference type="EMBL" id="LWQS01000068">
    <property type="protein sequence ID" value="OAN44320.1"/>
    <property type="molecule type" value="Genomic_DNA"/>
</dbReference>
<evidence type="ECO:0000313" key="3">
    <source>
        <dbReference type="Proteomes" id="UP000078287"/>
    </source>
</evidence>
<dbReference type="AlphaFoldDB" id="A0A178M6C9"/>
<protein>
    <submittedName>
        <fullName evidence="2">Uncharacterized protein</fullName>
    </submittedName>
</protein>
<keyword evidence="1" id="KW-0472">Membrane</keyword>
<proteinExistence type="predicted"/>
<feature type="transmembrane region" description="Helical" evidence="1">
    <location>
        <begin position="132"/>
        <end position="156"/>
    </location>
</feature>
<name>A0A178M6C9_9CHLR</name>
<feature type="transmembrane region" description="Helical" evidence="1">
    <location>
        <begin position="163"/>
        <end position="184"/>
    </location>
</feature>
<feature type="transmembrane region" description="Helical" evidence="1">
    <location>
        <begin position="59"/>
        <end position="85"/>
    </location>
</feature>